<keyword evidence="3" id="KW-1185">Reference proteome</keyword>
<reference evidence="3" key="1">
    <citation type="journal article" date="2019" name="Int. J. Syst. Evol. Microbiol.">
        <title>The Global Catalogue of Microorganisms (GCM) 10K type strain sequencing project: providing services to taxonomists for standard genome sequencing and annotation.</title>
        <authorList>
            <consortium name="The Broad Institute Genomics Platform"/>
            <consortium name="The Broad Institute Genome Sequencing Center for Infectious Disease"/>
            <person name="Wu L."/>
            <person name="Ma J."/>
        </authorList>
    </citation>
    <scope>NUCLEOTIDE SEQUENCE [LARGE SCALE GENOMIC DNA]</scope>
    <source>
        <strain evidence="3">CCUG 49679</strain>
    </source>
</reference>
<protein>
    <recommendedName>
        <fullName evidence="4">Lipoprotein</fullName>
    </recommendedName>
</protein>
<organism evidence="2 3">
    <name type="scientific">Flavobacterium qiangtangense</name>
    <dbReference type="NCBI Taxonomy" id="1442595"/>
    <lineage>
        <taxon>Bacteria</taxon>
        <taxon>Pseudomonadati</taxon>
        <taxon>Bacteroidota</taxon>
        <taxon>Flavobacteriia</taxon>
        <taxon>Flavobacteriales</taxon>
        <taxon>Flavobacteriaceae</taxon>
        <taxon>Flavobacterium</taxon>
    </lineage>
</organism>
<dbReference type="RefSeq" id="WP_379791746.1">
    <property type="nucleotide sequence ID" value="NZ_JBHSQB010000007.1"/>
</dbReference>
<dbReference type="PROSITE" id="PS51257">
    <property type="entry name" value="PROKAR_LIPOPROTEIN"/>
    <property type="match status" value="1"/>
</dbReference>
<comment type="caution">
    <text evidence="2">The sequence shown here is derived from an EMBL/GenBank/DDBJ whole genome shotgun (WGS) entry which is preliminary data.</text>
</comment>
<gene>
    <name evidence="2" type="ORF">ACFPVY_09485</name>
</gene>
<feature type="chain" id="PRO_5047068600" description="Lipoprotein" evidence="1">
    <location>
        <begin position="29"/>
        <end position="399"/>
    </location>
</feature>
<keyword evidence="1" id="KW-0732">Signal</keyword>
<dbReference type="Proteomes" id="UP001596287">
    <property type="component" value="Unassembled WGS sequence"/>
</dbReference>
<dbReference type="EMBL" id="JBHSQB010000007">
    <property type="protein sequence ID" value="MFC6096876.1"/>
    <property type="molecule type" value="Genomic_DNA"/>
</dbReference>
<accession>A0ABW1PML9</accession>
<sequence length="399" mass="47203">MKCKLKFMPLKKSLFLGLLFSMFAIVSSCERIEKQDLQSQLMQETASISEGEIQRILNTKVNLESHQVTDELKFSLPDNYYFQTQFIEKGEFETENTFGKLDFATKENYSNVELHNELFIDYSLYEESVYVVKEKNSNLLTIEDVREQYESETIYYEDKNSLVFSADDSFTTIHFQYDAKTESYLIYNGTISWAKKFPLEEKLDLAFYFLRNARNLLNTNFSKQEFAWKDYVENRPKIEINLVKNMFANFEKEMSVFLDENKSVSPKIEDFAFVELYRFNPKKEAEIFEYLNTLNQDRIEVGEGSKWLEKLFYDVLNNFYSANYKVTPYGNSTVVEISRFNKEDNKTEKQFAVICVINKDEKAFILKNTKALNEKGLDFFVKMFNYYSNNNSLEISQKK</sequence>
<evidence type="ECO:0000313" key="3">
    <source>
        <dbReference type="Proteomes" id="UP001596287"/>
    </source>
</evidence>
<feature type="signal peptide" evidence="1">
    <location>
        <begin position="1"/>
        <end position="28"/>
    </location>
</feature>
<evidence type="ECO:0008006" key="4">
    <source>
        <dbReference type="Google" id="ProtNLM"/>
    </source>
</evidence>
<evidence type="ECO:0000256" key="1">
    <source>
        <dbReference type="SAM" id="SignalP"/>
    </source>
</evidence>
<evidence type="ECO:0000313" key="2">
    <source>
        <dbReference type="EMBL" id="MFC6096876.1"/>
    </source>
</evidence>
<name>A0ABW1PML9_9FLAO</name>
<proteinExistence type="predicted"/>